<evidence type="ECO:0008006" key="3">
    <source>
        <dbReference type="Google" id="ProtNLM"/>
    </source>
</evidence>
<sequence length="213" mass="24038">MFLVIGLTACGSNDKKDVLAHTETFLTACKDGDFAKAEKLCSVEAANTLKITNFKETLMNTFTKSLETSGVKFSDYSETTKKAASDFIDDVLKAIIRSYQMNNDYNGDQKTVSAVVEYLDMNSFSTIQMTTTMRNLVTDYTNAHKSELQAIYTSKGRSEMLKSIIDGVAPDYFKKVKTDYLDKMPAKKQKWIMTLVKKDKTWVIDKITITDNK</sequence>
<proteinExistence type="predicted"/>
<dbReference type="STRING" id="999415.HMPREF9943_00706"/>
<evidence type="ECO:0000313" key="2">
    <source>
        <dbReference type="Proteomes" id="UP000011758"/>
    </source>
</evidence>
<organism evidence="1 2">
    <name type="scientific">Eggerthia catenaformis OT 569 = DSM 20559</name>
    <dbReference type="NCBI Taxonomy" id="999415"/>
    <lineage>
        <taxon>Bacteria</taxon>
        <taxon>Bacillati</taxon>
        <taxon>Bacillota</taxon>
        <taxon>Erysipelotrichia</taxon>
        <taxon>Erysipelotrichales</taxon>
        <taxon>Coprobacillaceae</taxon>
        <taxon>Eggerthia</taxon>
    </lineage>
</organism>
<comment type="caution">
    <text evidence="1">The sequence shown here is derived from an EMBL/GenBank/DDBJ whole genome shotgun (WGS) entry which is preliminary data.</text>
</comment>
<dbReference type="RefSeq" id="WP_004802102.1">
    <property type="nucleotide sequence ID" value="NZ_KB446647.1"/>
</dbReference>
<dbReference type="EMBL" id="AGEJ01000012">
    <property type="protein sequence ID" value="EMD16928.1"/>
    <property type="molecule type" value="Genomic_DNA"/>
</dbReference>
<name>M2NFE1_9FIRM</name>
<dbReference type="Proteomes" id="UP000011758">
    <property type="component" value="Unassembled WGS sequence"/>
</dbReference>
<keyword evidence="2" id="KW-1185">Reference proteome</keyword>
<protein>
    <recommendedName>
        <fullName evidence="3">DUF4878 domain-containing protein</fullName>
    </recommendedName>
</protein>
<dbReference type="AlphaFoldDB" id="M2NFE1"/>
<gene>
    <name evidence="1" type="ORF">HMPREF9943_00706</name>
</gene>
<dbReference type="eggNOG" id="ENOG50338CQ">
    <property type="taxonomic scope" value="Bacteria"/>
</dbReference>
<dbReference type="BioCyc" id="ECAT999415-HMP:GTTI-727-MONOMER"/>
<evidence type="ECO:0000313" key="1">
    <source>
        <dbReference type="EMBL" id="EMD16928.1"/>
    </source>
</evidence>
<reference evidence="1 2" key="1">
    <citation type="submission" date="2013-02" db="EMBL/GenBank/DDBJ databases">
        <title>The Genome Sequence of Lactobacillus catenaformis F0143.</title>
        <authorList>
            <consortium name="The Broad Institute Genome Sequencing Platform"/>
            <person name="Earl A."/>
            <person name="Ward D."/>
            <person name="Feldgarden M."/>
            <person name="Gevers D."/>
            <person name="Izard J."/>
            <person name="Blanton J.M."/>
            <person name="Mathney J."/>
            <person name="Dewhirst F.E."/>
            <person name="Young S.K."/>
            <person name="Zeng Q."/>
            <person name="Gargeya S."/>
            <person name="Fitzgerald M."/>
            <person name="Haas B."/>
            <person name="Abouelleil A."/>
            <person name="Alvarado L."/>
            <person name="Arachchi H.M."/>
            <person name="Berlin A."/>
            <person name="Chapman S.B."/>
            <person name="Gearin G."/>
            <person name="Goldberg J."/>
            <person name="Griggs A."/>
            <person name="Gujja S."/>
            <person name="Hansen M."/>
            <person name="Heiman D."/>
            <person name="Howarth C."/>
            <person name="Larimer J."/>
            <person name="Lui A."/>
            <person name="MacDonald P.J.P."/>
            <person name="McCowen C."/>
            <person name="Montmayeur A."/>
            <person name="Murphy C."/>
            <person name="Neiman D."/>
            <person name="Pearson M."/>
            <person name="Priest M."/>
            <person name="Roberts A."/>
            <person name="Saif S."/>
            <person name="Shea T."/>
            <person name="Sisk P."/>
            <person name="Stolte C."/>
            <person name="Sykes S."/>
            <person name="Wortman J."/>
            <person name="Nusbaum C."/>
            <person name="Birren B."/>
        </authorList>
    </citation>
    <scope>NUCLEOTIDE SEQUENCE [LARGE SCALE GENOMIC DNA]</scope>
    <source>
        <strain evidence="1 2">OT 569</strain>
    </source>
</reference>
<accession>M2NFE1</accession>